<comment type="caution">
    <text evidence="2">The sequence shown here is derived from an EMBL/GenBank/DDBJ whole genome shotgun (WGS) entry which is preliminary data.</text>
</comment>
<dbReference type="EMBL" id="JBGBPQ010000008">
    <property type="protein sequence ID" value="KAL1521021.1"/>
    <property type="molecule type" value="Genomic_DNA"/>
</dbReference>
<dbReference type="Proteomes" id="UP001515480">
    <property type="component" value="Unassembled WGS sequence"/>
</dbReference>
<evidence type="ECO:0000313" key="3">
    <source>
        <dbReference type="Proteomes" id="UP001515480"/>
    </source>
</evidence>
<reference evidence="2 3" key="1">
    <citation type="journal article" date="2024" name="Science">
        <title>Giant polyketide synthase enzymes in the biosynthesis of giant marine polyether toxins.</title>
        <authorList>
            <person name="Fallon T.R."/>
            <person name="Shende V.V."/>
            <person name="Wierzbicki I.H."/>
            <person name="Pendleton A.L."/>
            <person name="Watervoot N.F."/>
            <person name="Auber R.P."/>
            <person name="Gonzalez D.J."/>
            <person name="Wisecaver J.H."/>
            <person name="Moore B.S."/>
        </authorList>
    </citation>
    <scope>NUCLEOTIDE SEQUENCE [LARGE SCALE GENOMIC DNA]</scope>
    <source>
        <strain evidence="2 3">12B1</strain>
    </source>
</reference>
<name>A0AB34JI04_PRYPA</name>
<feature type="compositionally biased region" description="Acidic residues" evidence="1">
    <location>
        <begin position="164"/>
        <end position="174"/>
    </location>
</feature>
<organism evidence="2 3">
    <name type="scientific">Prymnesium parvum</name>
    <name type="common">Toxic golden alga</name>
    <dbReference type="NCBI Taxonomy" id="97485"/>
    <lineage>
        <taxon>Eukaryota</taxon>
        <taxon>Haptista</taxon>
        <taxon>Haptophyta</taxon>
        <taxon>Prymnesiophyceae</taxon>
        <taxon>Prymnesiales</taxon>
        <taxon>Prymnesiaceae</taxon>
        <taxon>Prymnesium</taxon>
    </lineage>
</organism>
<feature type="region of interest" description="Disordered" evidence="1">
    <location>
        <begin position="1"/>
        <end position="99"/>
    </location>
</feature>
<feature type="compositionally biased region" description="Polar residues" evidence="1">
    <location>
        <begin position="47"/>
        <end position="92"/>
    </location>
</feature>
<protein>
    <submittedName>
        <fullName evidence="2">Uncharacterized protein</fullName>
    </submittedName>
</protein>
<accession>A0AB34JI04</accession>
<dbReference type="AlphaFoldDB" id="A0AB34JI04"/>
<proteinExistence type="predicted"/>
<gene>
    <name evidence="2" type="ORF">AB1Y20_022576</name>
</gene>
<sequence length="202" mass="21639">MRDGESTWKQPALKPLGIIMATTPDDKPPPSAGEASPQHEALRTMHEASQTQHEASQTQHEASQTQQEAPKTQPAPSSDGGTMKPSSSSTKIRSALDHMLAGGVDPAEYVMNGDAAAECTLKRKPSDVVSAAELMSAWDNYKEVYGTNGMVAQGMHKRHCSSDEREETPPDAEELGGAASTEWPILSPAEQRAENIRAAFSV</sequence>
<keyword evidence="3" id="KW-1185">Reference proteome</keyword>
<evidence type="ECO:0000313" key="2">
    <source>
        <dbReference type="EMBL" id="KAL1521021.1"/>
    </source>
</evidence>
<evidence type="ECO:0000256" key="1">
    <source>
        <dbReference type="SAM" id="MobiDB-lite"/>
    </source>
</evidence>
<feature type="region of interest" description="Disordered" evidence="1">
    <location>
        <begin position="156"/>
        <end position="190"/>
    </location>
</feature>